<dbReference type="PANTHER" id="PTHR48049">
    <property type="entry name" value="GLYCOSYLTRANSFERASE"/>
    <property type="match status" value="1"/>
</dbReference>
<dbReference type="EMBL" id="LR721780">
    <property type="protein sequence ID" value="VVV96585.1"/>
    <property type="molecule type" value="Genomic_DNA"/>
</dbReference>
<dbReference type="OrthoDB" id="5835829at2759"/>
<gene>
    <name evidence="6" type="ORF">NYM_LOCUS11469</name>
</gene>
<evidence type="ECO:0000256" key="3">
    <source>
        <dbReference type="RuleBase" id="RU003718"/>
    </source>
</evidence>
<protein>
    <recommendedName>
        <fullName evidence="4">Glycosyltransferase</fullName>
        <ecNumber evidence="4">2.4.1.-</ecNumber>
    </recommendedName>
</protein>
<proteinExistence type="inferred from homology"/>
<keyword evidence="2 3" id="KW-0808">Transferase</keyword>
<dbReference type="InterPro" id="IPR002213">
    <property type="entry name" value="UDP_glucos_trans"/>
</dbReference>
<dbReference type="Pfam" id="PF00201">
    <property type="entry name" value="UDPGT"/>
    <property type="match status" value="1"/>
</dbReference>
<dbReference type="EC" id="2.4.1.-" evidence="4"/>
<evidence type="ECO:0000313" key="6">
    <source>
        <dbReference type="EMBL" id="VVV96585.1"/>
    </source>
</evidence>
<evidence type="ECO:0000256" key="5">
    <source>
        <dbReference type="SAM" id="Phobius"/>
    </source>
</evidence>
<name>A0A5K1A0X5_9MAGN</name>
<dbReference type="PROSITE" id="PS00375">
    <property type="entry name" value="UDPGT"/>
    <property type="match status" value="1"/>
</dbReference>
<dbReference type="GO" id="GO:0035251">
    <property type="term" value="F:UDP-glucosyltransferase activity"/>
    <property type="evidence" value="ECO:0007669"/>
    <property type="project" value="InterPro"/>
</dbReference>
<keyword evidence="5" id="KW-0472">Membrane</keyword>
<evidence type="ECO:0000256" key="4">
    <source>
        <dbReference type="RuleBase" id="RU362057"/>
    </source>
</evidence>
<accession>A0A5K1A0X5</accession>
<feature type="transmembrane region" description="Helical" evidence="5">
    <location>
        <begin position="483"/>
        <end position="503"/>
    </location>
</feature>
<dbReference type="InterPro" id="IPR035595">
    <property type="entry name" value="UDP_glycos_trans_CS"/>
</dbReference>
<organism evidence="6">
    <name type="scientific">Nymphaea colorata</name>
    <name type="common">pocket water lily</name>
    <dbReference type="NCBI Taxonomy" id="210225"/>
    <lineage>
        <taxon>Eukaryota</taxon>
        <taxon>Viridiplantae</taxon>
        <taxon>Streptophyta</taxon>
        <taxon>Embryophyta</taxon>
        <taxon>Tracheophyta</taxon>
        <taxon>Spermatophyta</taxon>
        <taxon>Magnoliopsida</taxon>
        <taxon>Nymphaeales</taxon>
        <taxon>Nymphaeaceae</taxon>
        <taxon>Nymphaea</taxon>
    </lineage>
</organism>
<dbReference type="Gramene" id="NC2G0002060.1">
    <property type="protein sequence ID" value="NC2G0002060.1:cds"/>
    <property type="gene ID" value="NC2G0002060"/>
</dbReference>
<keyword evidence="3" id="KW-0328">Glycosyltransferase</keyword>
<dbReference type="InterPro" id="IPR050481">
    <property type="entry name" value="UDP-glycosyltransf_plant"/>
</dbReference>
<comment type="similarity">
    <text evidence="1 3">Belongs to the UDP-glycosyltransferase family.</text>
</comment>
<dbReference type="SUPFAM" id="SSF53756">
    <property type="entry name" value="UDP-Glycosyltransferase/glycogen phosphorylase"/>
    <property type="match status" value="1"/>
</dbReference>
<dbReference type="FunFam" id="3.40.50.2000:FF:000037">
    <property type="entry name" value="Glycosyltransferase"/>
    <property type="match status" value="1"/>
</dbReference>
<sequence length="505" mass="56013">MAMATNDDARSPLRVVMFPWLGFGHIFPFVQLSNRLHANGIDITFLSPPSLVTKIRTALDPNIPILNYHLPAVKGIPAGVESTFGAPTIMELFLQAADQVRPQIAKLLCQLSPDVVIFDFAYHWIPPLADSLGIKSVYFSIFIAIAMAHSAAPAMLWPGKDFILAALRVIPPRVHAALAGLQLYEARDAGYYLKMHHGSTLSMYGRMVTTMMLSSANAVRSALETESRYVKWYSSLWKKPVLLTGLLVPKPPSGELEARCDQWLSRFPPRSVVFCAFGSETCLPVEQMRELVAGLEMSGSPFLLVLNFPSKEEEELATAEQLLGEKMGGRGMVQSGWIQQPLILRHPSVGGFVSHCGFSSLVEAVVADCQVVLMPLKADQFLNGKLMAEELKIGVRLERRYSDGWFTRNGVCKAVKTMMMKEDEQTEEMKAMRANHAKFKEFLLDEAAQQEYSLNFVAQLRKLVSTPQAGTEAIKAAKFTSSFLPVLICAASILFFALIYLRLFS</sequence>
<dbReference type="PANTHER" id="PTHR48049:SF84">
    <property type="entry name" value="UDP-GLYCOSYLTRANSFERASE 79A6"/>
    <property type="match status" value="1"/>
</dbReference>
<evidence type="ECO:0000256" key="2">
    <source>
        <dbReference type="ARBA" id="ARBA00022679"/>
    </source>
</evidence>
<feature type="transmembrane region" description="Helical" evidence="5">
    <location>
        <begin position="137"/>
        <end position="158"/>
    </location>
</feature>
<keyword evidence="5" id="KW-1133">Transmembrane helix</keyword>
<reference evidence="6" key="1">
    <citation type="submission" date="2019-09" db="EMBL/GenBank/DDBJ databases">
        <authorList>
            <person name="Zhang L."/>
        </authorList>
    </citation>
    <scope>NUCLEOTIDE SEQUENCE</scope>
</reference>
<dbReference type="OMA" id="DQYINAA"/>
<dbReference type="AlphaFoldDB" id="A0A5K1A0X5"/>
<dbReference type="CDD" id="cd03784">
    <property type="entry name" value="GT1_Gtf-like"/>
    <property type="match status" value="1"/>
</dbReference>
<evidence type="ECO:0000256" key="1">
    <source>
        <dbReference type="ARBA" id="ARBA00009995"/>
    </source>
</evidence>
<dbReference type="Gene3D" id="3.40.50.2000">
    <property type="entry name" value="Glycogen Phosphorylase B"/>
    <property type="match status" value="2"/>
</dbReference>
<keyword evidence="5" id="KW-0812">Transmembrane</keyword>